<keyword evidence="1" id="KW-0732">Signal</keyword>
<feature type="chain" id="PRO_5045850683" evidence="1">
    <location>
        <begin position="24"/>
        <end position="163"/>
    </location>
</feature>
<accession>A0ABW2UC03</accession>
<dbReference type="Proteomes" id="UP001596513">
    <property type="component" value="Unassembled WGS sequence"/>
</dbReference>
<keyword evidence="3" id="KW-1185">Reference proteome</keyword>
<protein>
    <submittedName>
        <fullName evidence="2">Carboxypeptidase regulatory-like domain-containing protein</fullName>
    </submittedName>
</protein>
<comment type="caution">
    <text evidence="2">The sequence shown here is derived from an EMBL/GenBank/DDBJ whole genome shotgun (WGS) entry which is preliminary data.</text>
</comment>
<dbReference type="EMBL" id="JBHTEK010000001">
    <property type="protein sequence ID" value="MFC7670362.1"/>
    <property type="molecule type" value="Genomic_DNA"/>
</dbReference>
<evidence type="ECO:0000313" key="2">
    <source>
        <dbReference type="EMBL" id="MFC7670362.1"/>
    </source>
</evidence>
<feature type="signal peptide" evidence="1">
    <location>
        <begin position="1"/>
        <end position="23"/>
    </location>
</feature>
<dbReference type="Pfam" id="PF13620">
    <property type="entry name" value="CarboxypepD_reg"/>
    <property type="match status" value="1"/>
</dbReference>
<reference evidence="3" key="1">
    <citation type="journal article" date="2019" name="Int. J. Syst. Evol. Microbiol.">
        <title>The Global Catalogue of Microorganisms (GCM) 10K type strain sequencing project: providing services to taxonomists for standard genome sequencing and annotation.</title>
        <authorList>
            <consortium name="The Broad Institute Genomics Platform"/>
            <consortium name="The Broad Institute Genome Sequencing Center for Infectious Disease"/>
            <person name="Wu L."/>
            <person name="Ma J."/>
        </authorList>
    </citation>
    <scope>NUCLEOTIDE SEQUENCE [LARGE SCALE GENOMIC DNA]</scope>
    <source>
        <strain evidence="3">JCM 19635</strain>
    </source>
</reference>
<name>A0ABW2UC03_9BACT</name>
<dbReference type="InterPro" id="IPR008969">
    <property type="entry name" value="CarboxyPept-like_regulatory"/>
</dbReference>
<dbReference type="SUPFAM" id="SSF49464">
    <property type="entry name" value="Carboxypeptidase regulatory domain-like"/>
    <property type="match status" value="1"/>
</dbReference>
<evidence type="ECO:0000313" key="3">
    <source>
        <dbReference type="Proteomes" id="UP001596513"/>
    </source>
</evidence>
<evidence type="ECO:0000256" key="1">
    <source>
        <dbReference type="SAM" id="SignalP"/>
    </source>
</evidence>
<proteinExistence type="predicted"/>
<dbReference type="RefSeq" id="WP_380205811.1">
    <property type="nucleotide sequence ID" value="NZ_JBHTEK010000001.1"/>
</dbReference>
<dbReference type="Gene3D" id="2.60.40.1120">
    <property type="entry name" value="Carboxypeptidase-like, regulatory domain"/>
    <property type="match status" value="1"/>
</dbReference>
<sequence>MRASLLLAASLLTYALGLKTAKAQNNKTFASSSAFVPAATRGGSDAPRAARTAPAATKLFTGHVVSPAGILPGAVVEVVGTDLSAVTNAAGEFSLALPATTGPVQLLVSYGGFADERITLSPTDKSATLKLATPQPIKVARRQRMKAYSKTAQRQIKRTLRKL</sequence>
<gene>
    <name evidence="2" type="ORF">ACFQT0_25590</name>
</gene>
<organism evidence="2 3">
    <name type="scientific">Hymenobacter humi</name>
    <dbReference type="NCBI Taxonomy" id="1411620"/>
    <lineage>
        <taxon>Bacteria</taxon>
        <taxon>Pseudomonadati</taxon>
        <taxon>Bacteroidota</taxon>
        <taxon>Cytophagia</taxon>
        <taxon>Cytophagales</taxon>
        <taxon>Hymenobacteraceae</taxon>
        <taxon>Hymenobacter</taxon>
    </lineage>
</organism>